<gene>
    <name evidence="1" type="ORF">CTRU02_209712</name>
</gene>
<protein>
    <submittedName>
        <fullName evidence="1">Uncharacterized protein</fullName>
    </submittedName>
</protein>
<name>A0ACC3YUI2_COLTU</name>
<keyword evidence="2" id="KW-1185">Reference proteome</keyword>
<reference evidence="1 2" key="1">
    <citation type="journal article" date="2020" name="Phytopathology">
        <title>Genome Sequence Resources of Colletotrichum truncatum, C. plurivorum, C. musicola, and C. sojae: Four Species Pathogenic to Soybean (Glycine max).</title>
        <authorList>
            <person name="Rogerio F."/>
            <person name="Boufleur T.R."/>
            <person name="Ciampi-Guillardi M."/>
            <person name="Sukno S.A."/>
            <person name="Thon M.R."/>
            <person name="Massola Junior N.S."/>
            <person name="Baroncelli R."/>
        </authorList>
    </citation>
    <scope>NUCLEOTIDE SEQUENCE [LARGE SCALE GENOMIC DNA]</scope>
    <source>
        <strain evidence="1 2">CMES1059</strain>
    </source>
</reference>
<dbReference type="EMBL" id="VUJX02000006">
    <property type="protein sequence ID" value="KAL0935121.1"/>
    <property type="molecule type" value="Genomic_DNA"/>
</dbReference>
<proteinExistence type="predicted"/>
<evidence type="ECO:0000313" key="2">
    <source>
        <dbReference type="Proteomes" id="UP000805649"/>
    </source>
</evidence>
<evidence type="ECO:0000313" key="1">
    <source>
        <dbReference type="EMBL" id="KAL0935121.1"/>
    </source>
</evidence>
<accession>A0ACC3YUI2</accession>
<dbReference type="Proteomes" id="UP000805649">
    <property type="component" value="Unassembled WGS sequence"/>
</dbReference>
<sequence>MDGSPVRPVGHLEKFLIHQHLVRFYNNVQVTAVYTVPNTEFKFNNDDIQWLVYKAIGKTLNRHPILGVAVRNEDSPQPEWIRLERVDLREIVRFIETEPNMTNLDAWIQDEHQNSFHKPQELPLWRCTVVVPPQAPETVDAVVFALSFSFHHAVGDGLSGAAFQKTFRQSLNEIISSVETIRSDFDLTGKEVLEVPKLALVPYLEESMALPLTPLFMLGKVFKTYLFSPVDTQEWSGPSIRDIRPPISHLRSFHLPQEVVRNLRSGCRRHQTTITALITVIVARALALLHPTHSRFVGAVPFSLRKFSKHSPDDMGCYTAIAEPYFSSERSPPWGYISCRSNGRPNSSKGLSKDDSLWRAAQSCKDVIRTRSESTSNLSVGLTKFVGDYRQHFLNMIGEKRRHAFTVTNIGVIDGGISLPVALQGDEKAVCDRLLFSVGASTNGSPYSVSVASATNGYMSVTLNWEKETVEESDANSLLESLDSELNRLAQLELEV</sequence>
<comment type="caution">
    <text evidence="1">The sequence shown here is derived from an EMBL/GenBank/DDBJ whole genome shotgun (WGS) entry which is preliminary data.</text>
</comment>
<organism evidence="1 2">
    <name type="scientific">Colletotrichum truncatum</name>
    <name type="common">Anthracnose fungus</name>
    <name type="synonym">Colletotrichum capsici</name>
    <dbReference type="NCBI Taxonomy" id="5467"/>
    <lineage>
        <taxon>Eukaryota</taxon>
        <taxon>Fungi</taxon>
        <taxon>Dikarya</taxon>
        <taxon>Ascomycota</taxon>
        <taxon>Pezizomycotina</taxon>
        <taxon>Sordariomycetes</taxon>
        <taxon>Hypocreomycetidae</taxon>
        <taxon>Glomerellales</taxon>
        <taxon>Glomerellaceae</taxon>
        <taxon>Colletotrichum</taxon>
        <taxon>Colletotrichum truncatum species complex</taxon>
    </lineage>
</organism>